<feature type="region of interest" description="Disordered" evidence="1">
    <location>
        <begin position="1"/>
        <end position="27"/>
    </location>
</feature>
<dbReference type="InterPro" id="IPR001107">
    <property type="entry name" value="Band_7"/>
</dbReference>
<feature type="domain" description="Band 7" evidence="2">
    <location>
        <begin position="188"/>
        <end position="406"/>
    </location>
</feature>
<dbReference type="Proteomes" id="UP001190700">
    <property type="component" value="Unassembled WGS sequence"/>
</dbReference>
<organism evidence="3 4">
    <name type="scientific">Cymbomonas tetramitiformis</name>
    <dbReference type="NCBI Taxonomy" id="36881"/>
    <lineage>
        <taxon>Eukaryota</taxon>
        <taxon>Viridiplantae</taxon>
        <taxon>Chlorophyta</taxon>
        <taxon>Pyramimonadophyceae</taxon>
        <taxon>Pyramimonadales</taxon>
        <taxon>Pyramimonadaceae</taxon>
        <taxon>Cymbomonas</taxon>
    </lineage>
</organism>
<dbReference type="Pfam" id="PF01145">
    <property type="entry name" value="Band_7"/>
    <property type="match status" value="1"/>
</dbReference>
<evidence type="ECO:0000313" key="3">
    <source>
        <dbReference type="EMBL" id="KAK3269019.1"/>
    </source>
</evidence>
<keyword evidence="4" id="KW-1185">Reference proteome</keyword>
<evidence type="ECO:0000256" key="1">
    <source>
        <dbReference type="SAM" id="MobiDB-lite"/>
    </source>
</evidence>
<proteinExistence type="predicted"/>
<dbReference type="EMBL" id="LGRX02011388">
    <property type="protein sequence ID" value="KAK3269019.1"/>
    <property type="molecule type" value="Genomic_DNA"/>
</dbReference>
<gene>
    <name evidence="3" type="ORF">CYMTET_22512</name>
</gene>
<dbReference type="AlphaFoldDB" id="A0AAE0G032"/>
<name>A0AAE0G032_9CHLO</name>
<protein>
    <recommendedName>
        <fullName evidence="2">Band 7 domain-containing protein</fullName>
    </recommendedName>
</protein>
<evidence type="ECO:0000259" key="2">
    <source>
        <dbReference type="Pfam" id="PF01145"/>
    </source>
</evidence>
<reference evidence="3 4" key="1">
    <citation type="journal article" date="2015" name="Genome Biol. Evol.">
        <title>Comparative Genomics of a Bacterivorous Green Alga Reveals Evolutionary Causalities and Consequences of Phago-Mixotrophic Mode of Nutrition.</title>
        <authorList>
            <person name="Burns J.A."/>
            <person name="Paasch A."/>
            <person name="Narechania A."/>
            <person name="Kim E."/>
        </authorList>
    </citation>
    <scope>NUCLEOTIDE SEQUENCE [LARGE SCALE GENOMIC DNA]</scope>
    <source>
        <strain evidence="3 4">PLY_AMNH</strain>
    </source>
</reference>
<comment type="caution">
    <text evidence="3">The sequence shown here is derived from an EMBL/GenBank/DDBJ whole genome shotgun (WGS) entry which is preliminary data.</text>
</comment>
<dbReference type="Gene3D" id="3.30.479.30">
    <property type="entry name" value="Band 7 domain"/>
    <property type="match status" value="1"/>
</dbReference>
<evidence type="ECO:0000313" key="4">
    <source>
        <dbReference type="Proteomes" id="UP001190700"/>
    </source>
</evidence>
<dbReference type="InterPro" id="IPR036013">
    <property type="entry name" value="Band_7/SPFH_dom_sf"/>
</dbReference>
<sequence length="485" mass="52082">MNYQEEPLLGEMSTSKMTSMDPAEPRSQAFEDSPAYLVLRNLLEKKFRKVDSSQLDLIYGTSTRIGNLFTLALCGLLSQQFEVPDGHVRLADDGEGHYLIYGPGVHCVRNMFLNLHRRSIPLTQNLIQHGNRTIVTVPQGQIGYAQDMGQPVILPPGLHEWCSDTMIFVESVDVNNSVILLGPYTVLTVDEGYAAIAQNNGQQVILEGGKTHLLGHRNFKFEKFMTEKIQTDDLQRIEATSADNVLLHTDATVVWKISSVLTAARMAADTMRPDGSDSQSAQSDIKKLRNDVLKQATASLAAFIGEIRYSDSFHISAANKNKSSAVTGIPVAQAAQDGDVPSSSPIFDSERMATAVETANEVTNAYGVTIVSINIISATPADADLRVALAKGAVAAAEAEQAEVAATGTAKAQRILAQGDADAETIRAQGSKAAADLLESSDVAVELAKLERTGELLGNKTTFFMGADAKSLSSLLSNPNVVSSQ</sequence>
<accession>A0AAE0G032</accession>